<organism evidence="2">
    <name type="scientific">viral metagenome</name>
    <dbReference type="NCBI Taxonomy" id="1070528"/>
    <lineage>
        <taxon>unclassified sequences</taxon>
        <taxon>metagenomes</taxon>
        <taxon>organismal metagenomes</taxon>
    </lineage>
</organism>
<proteinExistence type="predicted"/>
<evidence type="ECO:0000313" key="2">
    <source>
        <dbReference type="EMBL" id="QHS90042.1"/>
    </source>
</evidence>
<feature type="compositionally biased region" description="Polar residues" evidence="1">
    <location>
        <begin position="1020"/>
        <end position="1033"/>
    </location>
</feature>
<protein>
    <submittedName>
        <fullName evidence="2">Uncharacterized protein</fullName>
    </submittedName>
</protein>
<feature type="compositionally biased region" description="Acidic residues" evidence="1">
    <location>
        <begin position="1057"/>
        <end position="1067"/>
    </location>
</feature>
<dbReference type="EMBL" id="MN739123">
    <property type="protein sequence ID" value="QHS90042.1"/>
    <property type="molecule type" value="Genomic_DNA"/>
</dbReference>
<dbReference type="AlphaFoldDB" id="A0A6C0BDH5"/>
<evidence type="ECO:0000256" key="1">
    <source>
        <dbReference type="SAM" id="MobiDB-lite"/>
    </source>
</evidence>
<reference evidence="2" key="1">
    <citation type="journal article" date="2020" name="Nature">
        <title>Giant virus diversity and host interactions through global metagenomics.</title>
        <authorList>
            <person name="Schulz F."/>
            <person name="Roux S."/>
            <person name="Paez-Espino D."/>
            <person name="Jungbluth S."/>
            <person name="Walsh D.A."/>
            <person name="Denef V.J."/>
            <person name="McMahon K.D."/>
            <person name="Konstantinidis K.T."/>
            <person name="Eloe-Fadrosh E.A."/>
            <person name="Kyrpides N.C."/>
            <person name="Woyke T."/>
        </authorList>
    </citation>
    <scope>NUCLEOTIDE SEQUENCE</scope>
    <source>
        <strain evidence="2">GVMAG-M-3300010160-4</strain>
    </source>
</reference>
<feature type="region of interest" description="Disordered" evidence="1">
    <location>
        <begin position="1010"/>
        <end position="1077"/>
    </location>
</feature>
<accession>A0A6C0BDH5</accession>
<feature type="compositionally biased region" description="Acidic residues" evidence="1">
    <location>
        <begin position="1034"/>
        <end position="1044"/>
    </location>
</feature>
<name>A0A6C0BDH5_9ZZZZ</name>
<sequence length="1244" mass="144552">MTSFNDFYDRPQLLSLYDEYISHHKKTVEELSDSLLELEILKCKYDLQLKILDDYSVSLSSHFLDSTSSASKFTEDYKNCKENNSNFLNILKKYKLTKTYKYKLMVLYRKYISKKIGLIFKKFPLQLLIDETGDVITILSSFKEGVEISTLSFPNKLYNAVYYLSKFIRDEDSFYEIPTRLYNNILHMKPHSRALEIYKNTNELPDIRIQNIIRTAINDKVTGTSLPGIPFLRGINLDKFSNPESDINDYVIDKISRVLLDVFPFLSYAQIFDFALNVASSPINERVERSEILIEYLLKTKDIEGSLVFKSTEEYRKYLDEQKNLIDSLNVVDVKYPKLGPSISSNMTPDIQNIFNSNMSNASNFNIANSVIERNFNRKIIQYLQLDKINFYLKGINDHSQKFNLKQSFSSINSDVVFSQDSFIANIVKFFNVDLNLLRHYISISPQIFDQRWFLKFSDVVKKFPEKSVIISVIDYIYKLFNKIKDVNHRRNFTKSILNINFCKIPPNTKSSSNLSVVRDTRYVGTFNNLPQQSKFNHLSQVGYNVYYDDELDPEFIFFLDSSVLDKIFKLAEVNSIDHNIIVELKMIDDHLIDDIIILTKLSESKKLFNEVFSFIDIYRYIIRISLANGPVDKKIHFFTRIAKMLLFRSLVDKESFPNFEKESINHDQDEPLMSYVNVDQLNKTVNMRKYKETIDVHDEYRDENTDLGVITMIRSYNLSEDEVKTEFSEFWERAAILPEFSRKIFDRLMGYDKDMKKLLCRYEEKDDDVVYSDDQVMGNDDNNGFLTSQIDIQDNLYDPKLVIASFWKFCKEFPQNKLTDSLFAGIMSSYQLSQYGEWYCVCNPGKLQNMAINVLQGRILVKSSSEKDAKLVPLMIDDISIFDRIKERVTVQEKSPALIYSMLKPFISDIVNGNVPSDVDDFYKKLFQYIVINNLDITCEEAVRVTTLYAETKNGFDFYPSLSVASGFEYSIDTEEYLIITEHIKFMLTDIENQENDITGLRDFDDFDDFDDENYEENPFQNDINADNNLSEDQNDVDGDDDLPPLVNGDNNLSEDQNDVDGDDDLPPLVNADNNLSEDQNDVNEIQNNNSCVINPFRSTAFITAFNSDYDGDEMNYSELSVGHHTIISQFFQGIHKNVSELINNQSSLNKKSVDESSDYLYIRGSDQLQNCINHRSSICDNDNDNEYIHEKFEELEFSSNRRNFLKNVSGLINPLYGSNFGSCVAENDGNNFLIKIKEEMDK</sequence>